<name>A0ABW3IZ88_9FLAO</name>
<sequence length="74" mass="8862">MDDSYIKYELKAIKAKEKVCILENELIDIRNKLSLDRRNIELIHELKRINIRMSKAVYELKHFQLFLENPSSIS</sequence>
<organism evidence="1 2">
    <name type="scientific">Flavobacterium myungsuense</name>
    <dbReference type="NCBI Taxonomy" id="651823"/>
    <lineage>
        <taxon>Bacteria</taxon>
        <taxon>Pseudomonadati</taxon>
        <taxon>Bacteroidota</taxon>
        <taxon>Flavobacteriia</taxon>
        <taxon>Flavobacteriales</taxon>
        <taxon>Flavobacteriaceae</taxon>
        <taxon>Flavobacterium</taxon>
    </lineage>
</organism>
<keyword evidence="2" id="KW-1185">Reference proteome</keyword>
<gene>
    <name evidence="1" type="ORF">ACFQ0S_03235</name>
</gene>
<evidence type="ECO:0000313" key="2">
    <source>
        <dbReference type="Proteomes" id="UP001597051"/>
    </source>
</evidence>
<dbReference type="Proteomes" id="UP001597051">
    <property type="component" value="Unassembled WGS sequence"/>
</dbReference>
<protein>
    <submittedName>
        <fullName evidence="1">Uncharacterized protein</fullName>
    </submittedName>
</protein>
<dbReference type="EMBL" id="JBHTIZ010000010">
    <property type="protein sequence ID" value="MFD0983482.1"/>
    <property type="molecule type" value="Genomic_DNA"/>
</dbReference>
<comment type="caution">
    <text evidence="1">The sequence shown here is derived from an EMBL/GenBank/DDBJ whole genome shotgun (WGS) entry which is preliminary data.</text>
</comment>
<accession>A0ABW3IZ88</accession>
<dbReference type="RefSeq" id="WP_379753524.1">
    <property type="nucleotide sequence ID" value="NZ_JBHSYB010000008.1"/>
</dbReference>
<reference evidence="2" key="1">
    <citation type="journal article" date="2019" name="Int. J. Syst. Evol. Microbiol.">
        <title>The Global Catalogue of Microorganisms (GCM) 10K type strain sequencing project: providing services to taxonomists for standard genome sequencing and annotation.</title>
        <authorList>
            <consortium name="The Broad Institute Genomics Platform"/>
            <consortium name="The Broad Institute Genome Sequencing Center for Infectious Disease"/>
            <person name="Wu L."/>
            <person name="Ma J."/>
        </authorList>
    </citation>
    <scope>NUCLEOTIDE SEQUENCE [LARGE SCALE GENOMIC DNA]</scope>
    <source>
        <strain evidence="2">CECT 7649</strain>
    </source>
</reference>
<proteinExistence type="predicted"/>
<evidence type="ECO:0000313" key="1">
    <source>
        <dbReference type="EMBL" id="MFD0983482.1"/>
    </source>
</evidence>